<keyword evidence="15 19" id="KW-0472">Membrane</keyword>
<gene>
    <name evidence="20" type="ordered locus">Hore_07710</name>
</gene>
<dbReference type="Proteomes" id="UP000000719">
    <property type="component" value="Chromosome"/>
</dbReference>
<dbReference type="PANTHER" id="PTHR46382">
    <property type="entry name" value="PHOSPHATIDATE CYTIDYLYLTRANSFERASE"/>
    <property type="match status" value="1"/>
</dbReference>
<keyword evidence="13 19" id="KW-1133">Transmembrane helix</keyword>
<protein>
    <recommendedName>
        <fullName evidence="7 18">Phosphatidate cytidylyltransferase</fullName>
        <ecNumber evidence="6 18">2.7.7.41</ecNumber>
    </recommendedName>
</protein>
<feature type="transmembrane region" description="Helical" evidence="19">
    <location>
        <begin position="108"/>
        <end position="127"/>
    </location>
</feature>
<dbReference type="GO" id="GO:0016024">
    <property type="term" value="P:CDP-diacylglycerol biosynthetic process"/>
    <property type="evidence" value="ECO:0007669"/>
    <property type="project" value="UniProtKB-UniPathway"/>
</dbReference>
<keyword evidence="21" id="KW-1185">Reference proteome</keyword>
<sequence length="266" mass="30221">MLSYRVLSAIAGIILFILFVFWGSFPYFLFVSLIAILAAFEYNRLINGDWYNKYILSFFILLPLIYTYLRIEGYNLPLGLYLYLILLIFFIINVLIYKKDSFTIKTGYNILGFVYIAGGMVFFLLLRNIDIEPFGHTKALWLALITTWITDTGAYFIGKFLGNKKLAATISPNKTVEGALGGIISSIIAVFLMTTAIGSFSPRWVLYALLMSILGITGDLFESTLKRDCNVKDSGNIIPGHGGILDRFDSLLFTVPFTYYFIMYWL</sequence>
<evidence type="ECO:0000256" key="7">
    <source>
        <dbReference type="ARBA" id="ARBA00019373"/>
    </source>
</evidence>
<evidence type="ECO:0000256" key="13">
    <source>
        <dbReference type="ARBA" id="ARBA00022989"/>
    </source>
</evidence>
<evidence type="ECO:0000256" key="9">
    <source>
        <dbReference type="ARBA" id="ARBA00022516"/>
    </source>
</evidence>
<keyword evidence="16" id="KW-0594">Phospholipid biosynthesis</keyword>
<evidence type="ECO:0000256" key="19">
    <source>
        <dbReference type="SAM" id="Phobius"/>
    </source>
</evidence>
<evidence type="ECO:0000256" key="8">
    <source>
        <dbReference type="ARBA" id="ARBA00022475"/>
    </source>
</evidence>
<feature type="transmembrane region" description="Helical" evidence="19">
    <location>
        <begin position="139"/>
        <end position="158"/>
    </location>
</feature>
<evidence type="ECO:0000256" key="17">
    <source>
        <dbReference type="ARBA" id="ARBA00023264"/>
    </source>
</evidence>
<reference evidence="20 21" key="1">
    <citation type="journal article" date="2009" name="PLoS ONE">
        <title>Genome analysis of the anaerobic thermohalophilic bacterium Halothermothrix orenii.</title>
        <authorList>
            <person name="Mavromatis K."/>
            <person name="Ivanova N."/>
            <person name="Anderson I."/>
            <person name="Lykidis A."/>
            <person name="Hooper S.D."/>
            <person name="Sun H."/>
            <person name="Kunin V."/>
            <person name="Lapidus A."/>
            <person name="Hugenholtz P."/>
            <person name="Patel B."/>
            <person name="Kyrpides N.C."/>
        </authorList>
    </citation>
    <scope>NUCLEOTIDE SEQUENCE [LARGE SCALE GENOMIC DNA]</scope>
    <source>
        <strain evidence="21">H 168 / OCM 544 / DSM 9562</strain>
    </source>
</reference>
<comment type="pathway">
    <text evidence="4">Lipid metabolism.</text>
</comment>
<feature type="transmembrane region" description="Helical" evidence="19">
    <location>
        <begin position="51"/>
        <end position="69"/>
    </location>
</feature>
<dbReference type="InterPro" id="IPR000374">
    <property type="entry name" value="PC_trans"/>
</dbReference>
<dbReference type="HOGENOM" id="CLU_037294_3_3_9"/>
<evidence type="ECO:0000256" key="18">
    <source>
        <dbReference type="RuleBase" id="RU003938"/>
    </source>
</evidence>
<feature type="transmembrane region" description="Helical" evidence="19">
    <location>
        <begin position="6"/>
        <end position="39"/>
    </location>
</feature>
<organism evidence="20 21">
    <name type="scientific">Halothermothrix orenii (strain H 168 / OCM 544 / DSM 9562)</name>
    <dbReference type="NCBI Taxonomy" id="373903"/>
    <lineage>
        <taxon>Bacteria</taxon>
        <taxon>Bacillati</taxon>
        <taxon>Bacillota</taxon>
        <taxon>Clostridia</taxon>
        <taxon>Halanaerobiales</taxon>
        <taxon>Halothermotrichaceae</taxon>
        <taxon>Halothermothrix</taxon>
    </lineage>
</organism>
<evidence type="ECO:0000256" key="16">
    <source>
        <dbReference type="ARBA" id="ARBA00023209"/>
    </source>
</evidence>
<dbReference type="eggNOG" id="COG4589">
    <property type="taxonomic scope" value="Bacteria"/>
</dbReference>
<evidence type="ECO:0000256" key="3">
    <source>
        <dbReference type="ARBA" id="ARBA00005119"/>
    </source>
</evidence>
<dbReference type="GO" id="GO:0005886">
    <property type="term" value="C:plasma membrane"/>
    <property type="evidence" value="ECO:0007669"/>
    <property type="project" value="UniProtKB-SubCell"/>
</dbReference>
<evidence type="ECO:0000256" key="11">
    <source>
        <dbReference type="ARBA" id="ARBA00022692"/>
    </source>
</evidence>
<dbReference type="UniPathway" id="UPA00557">
    <property type="reaction ID" value="UER00614"/>
</dbReference>
<feature type="transmembrane region" description="Helical" evidence="19">
    <location>
        <begin position="75"/>
        <end position="96"/>
    </location>
</feature>
<dbReference type="PROSITE" id="PS01315">
    <property type="entry name" value="CDS"/>
    <property type="match status" value="1"/>
</dbReference>
<comment type="subcellular location">
    <subcellularLocation>
        <location evidence="2">Cell membrane</location>
        <topology evidence="2">Multi-pass membrane protein</topology>
    </subcellularLocation>
</comment>
<keyword evidence="14" id="KW-0443">Lipid metabolism</keyword>
<evidence type="ECO:0000256" key="1">
    <source>
        <dbReference type="ARBA" id="ARBA00001698"/>
    </source>
</evidence>
<evidence type="ECO:0000256" key="12">
    <source>
        <dbReference type="ARBA" id="ARBA00022695"/>
    </source>
</evidence>
<keyword evidence="11 18" id="KW-0812">Transmembrane</keyword>
<dbReference type="GO" id="GO:0004605">
    <property type="term" value="F:phosphatidate cytidylyltransferase activity"/>
    <property type="evidence" value="ECO:0007669"/>
    <property type="project" value="UniProtKB-EC"/>
</dbReference>
<dbReference type="Pfam" id="PF01148">
    <property type="entry name" value="CTP_transf_1"/>
    <property type="match status" value="1"/>
</dbReference>
<evidence type="ECO:0000256" key="14">
    <source>
        <dbReference type="ARBA" id="ARBA00023098"/>
    </source>
</evidence>
<comment type="similarity">
    <text evidence="5 18">Belongs to the CDS family.</text>
</comment>
<evidence type="ECO:0000256" key="6">
    <source>
        <dbReference type="ARBA" id="ARBA00012487"/>
    </source>
</evidence>
<dbReference type="AlphaFoldDB" id="B8CW59"/>
<dbReference type="RefSeq" id="WP_012635716.1">
    <property type="nucleotide sequence ID" value="NC_011899.1"/>
</dbReference>
<comment type="catalytic activity">
    <reaction evidence="1 18">
        <text>a 1,2-diacyl-sn-glycero-3-phosphate + CTP + H(+) = a CDP-1,2-diacyl-sn-glycerol + diphosphate</text>
        <dbReference type="Rhea" id="RHEA:16229"/>
        <dbReference type="ChEBI" id="CHEBI:15378"/>
        <dbReference type="ChEBI" id="CHEBI:33019"/>
        <dbReference type="ChEBI" id="CHEBI:37563"/>
        <dbReference type="ChEBI" id="CHEBI:58332"/>
        <dbReference type="ChEBI" id="CHEBI:58608"/>
        <dbReference type="EC" id="2.7.7.41"/>
    </reaction>
</comment>
<feature type="transmembrane region" description="Helical" evidence="19">
    <location>
        <begin position="179"/>
        <end position="198"/>
    </location>
</feature>
<evidence type="ECO:0000313" key="21">
    <source>
        <dbReference type="Proteomes" id="UP000000719"/>
    </source>
</evidence>
<evidence type="ECO:0000256" key="15">
    <source>
        <dbReference type="ARBA" id="ARBA00023136"/>
    </source>
</evidence>
<dbReference type="PANTHER" id="PTHR46382:SF1">
    <property type="entry name" value="PHOSPHATIDATE CYTIDYLYLTRANSFERASE"/>
    <property type="match status" value="1"/>
</dbReference>
<name>B8CW59_HALOH</name>
<dbReference type="KEGG" id="hor:Hore_07710"/>
<feature type="transmembrane region" description="Helical" evidence="19">
    <location>
        <begin position="204"/>
        <end position="221"/>
    </location>
</feature>
<evidence type="ECO:0000313" key="20">
    <source>
        <dbReference type="EMBL" id="ACL69528.1"/>
    </source>
</evidence>
<evidence type="ECO:0000256" key="2">
    <source>
        <dbReference type="ARBA" id="ARBA00004651"/>
    </source>
</evidence>
<dbReference type="EMBL" id="CP001098">
    <property type="protein sequence ID" value="ACL69528.1"/>
    <property type="molecule type" value="Genomic_DNA"/>
</dbReference>
<evidence type="ECO:0000256" key="5">
    <source>
        <dbReference type="ARBA" id="ARBA00010185"/>
    </source>
</evidence>
<dbReference type="OrthoDB" id="9799199at2"/>
<keyword evidence="10 18" id="KW-0808">Transferase</keyword>
<dbReference type="EC" id="2.7.7.41" evidence="6 18"/>
<keyword evidence="12 18" id="KW-0548">Nucleotidyltransferase</keyword>
<keyword evidence="8" id="KW-1003">Cell membrane</keyword>
<proteinExistence type="inferred from homology"/>
<keyword evidence="17" id="KW-1208">Phospholipid metabolism</keyword>
<evidence type="ECO:0000256" key="10">
    <source>
        <dbReference type="ARBA" id="ARBA00022679"/>
    </source>
</evidence>
<comment type="pathway">
    <text evidence="3 18">Phospholipid metabolism; CDP-diacylglycerol biosynthesis; CDP-diacylglycerol from sn-glycerol 3-phosphate: step 3/3.</text>
</comment>
<evidence type="ECO:0000256" key="4">
    <source>
        <dbReference type="ARBA" id="ARBA00005189"/>
    </source>
</evidence>
<keyword evidence="9" id="KW-0444">Lipid biosynthesis</keyword>
<dbReference type="STRING" id="373903.Hore_07710"/>
<accession>B8CW59</accession>